<dbReference type="Pfam" id="PF01103">
    <property type="entry name" value="Omp85"/>
    <property type="match status" value="1"/>
</dbReference>
<evidence type="ECO:0000256" key="4">
    <source>
        <dbReference type="ARBA" id="ARBA00023136"/>
    </source>
</evidence>
<dbReference type="AlphaFoldDB" id="A0A1H2S3E2"/>
<reference evidence="7 8" key="1">
    <citation type="submission" date="2016-10" db="EMBL/GenBank/DDBJ databases">
        <authorList>
            <person name="Varghese N."/>
            <person name="Submissions S."/>
        </authorList>
    </citation>
    <scope>NUCLEOTIDE SEQUENCE [LARGE SCALE GENOMIC DNA]</scope>
    <source>
        <strain evidence="7 8">DSM 11449</strain>
    </source>
</reference>
<name>A0A1H2S3E2_9FLAO</name>
<dbReference type="GO" id="GO:0019867">
    <property type="term" value="C:outer membrane"/>
    <property type="evidence" value="ECO:0007669"/>
    <property type="project" value="InterPro"/>
</dbReference>
<evidence type="ECO:0000256" key="5">
    <source>
        <dbReference type="ARBA" id="ARBA00023237"/>
    </source>
</evidence>
<accession>A0A1H2S3E2</accession>
<dbReference type="RefSeq" id="WP_016419879.1">
    <property type="nucleotide sequence ID" value="NZ_FNND01000001.1"/>
</dbReference>
<dbReference type="OrthoDB" id="9814535at2"/>
<evidence type="ECO:0000313" key="7">
    <source>
        <dbReference type="EMBL" id="SDW25654.1"/>
    </source>
</evidence>
<feature type="domain" description="Bacterial surface antigen (D15)" evidence="6">
    <location>
        <begin position="673"/>
        <end position="854"/>
    </location>
</feature>
<proteinExistence type="predicted"/>
<keyword evidence="4" id="KW-0472">Membrane</keyword>
<dbReference type="Gene3D" id="2.40.160.50">
    <property type="entry name" value="membrane protein fhac: a member of the omp85/tpsb transporter family"/>
    <property type="match status" value="1"/>
</dbReference>
<evidence type="ECO:0000256" key="2">
    <source>
        <dbReference type="ARBA" id="ARBA00022692"/>
    </source>
</evidence>
<evidence type="ECO:0000313" key="8">
    <source>
        <dbReference type="Proteomes" id="UP000182771"/>
    </source>
</evidence>
<protein>
    <submittedName>
        <fullName evidence="7">Surface antigen</fullName>
    </submittedName>
</protein>
<organism evidence="7 8">
    <name type="scientific">Capnocytophaga granulosa</name>
    <dbReference type="NCBI Taxonomy" id="45242"/>
    <lineage>
        <taxon>Bacteria</taxon>
        <taxon>Pseudomonadati</taxon>
        <taxon>Bacteroidota</taxon>
        <taxon>Flavobacteriia</taxon>
        <taxon>Flavobacteriales</taxon>
        <taxon>Flavobacteriaceae</taxon>
        <taxon>Capnocytophaga</taxon>
    </lineage>
</organism>
<dbReference type="PANTHER" id="PTHR12815:SF47">
    <property type="entry name" value="TRANSLOCATION AND ASSEMBLY MODULE SUBUNIT TAMA"/>
    <property type="match status" value="1"/>
</dbReference>
<comment type="caution">
    <text evidence="7">The sequence shown here is derived from an EMBL/GenBank/DDBJ whole genome shotgun (WGS) entry which is preliminary data.</text>
</comment>
<dbReference type="InterPro" id="IPR000184">
    <property type="entry name" value="Bac_surfAg_D15"/>
</dbReference>
<keyword evidence="3" id="KW-0732">Signal</keyword>
<dbReference type="EMBL" id="FNND01000001">
    <property type="protein sequence ID" value="SDW25654.1"/>
    <property type="molecule type" value="Genomic_DNA"/>
</dbReference>
<dbReference type="PANTHER" id="PTHR12815">
    <property type="entry name" value="SORTING AND ASSEMBLY MACHINERY SAMM50 PROTEIN FAMILY MEMBER"/>
    <property type="match status" value="1"/>
</dbReference>
<comment type="subcellular location">
    <subcellularLocation>
        <location evidence="1">Membrane</location>
    </subcellularLocation>
</comment>
<keyword evidence="5" id="KW-0998">Cell outer membrane</keyword>
<keyword evidence="8" id="KW-1185">Reference proteome</keyword>
<evidence type="ECO:0000256" key="3">
    <source>
        <dbReference type="ARBA" id="ARBA00022729"/>
    </source>
</evidence>
<dbReference type="InterPro" id="IPR039910">
    <property type="entry name" value="D15-like"/>
</dbReference>
<gene>
    <name evidence="7" type="ORF">SAMN05444420_101639</name>
</gene>
<evidence type="ECO:0000256" key="1">
    <source>
        <dbReference type="ARBA" id="ARBA00004370"/>
    </source>
</evidence>
<keyword evidence="2" id="KW-0812">Transmembrane</keyword>
<sequence>MKHTFVAKIVFLLFALAYLLGCNPTKKVPEGAYLLRKNTISVNNKKPKNANIYGYLRQEPNSRLLGIPLGLLIYNLADDHALENYQKWLVRHPKWHRFLDGFLSKKQTQRLGESFLVSGKDRMLQRMGQAPVIIDTVETRKSAHTLHAYYNSVGYFNNIGHYEITPTDKEKQASVTYHIDRGRRYYIDSLDTQILSPEIDSLYKKRINERIIKPRTFYRLEKFNSERARITSLLRNNGFYNFQQSAIDFTIARDTVVYNNDSLINVTTTIANYIDRSTDPPTQKPYKVHKIRKVRLYTDYDSSSENTPYDSLEYKGITYYYRHKLRYRKQTLYDAIALRSESIYRDIDRNNAYRQINNLRAFKYPNIQYHYAKNDTLERVLEADIHLEPLKRFSIETNLELSRSSIQEFGIGFSTSFIARNVFRGAETLEVTPRITMGAQQFLDGSSAFFNLFEYGGGLRLTIPRIWFFGRIESLVPYSKTPQTMLQLSTSTQENIGLDRQKTSGVLRYTWSPNTANRNILEIMDIEYVHNKNPENYFNVYESSYEALNSIVRKEGTAPAHYLDDRGNLKRREAYEYFIYDMFRRDWTNPAQRNLDLLNLYERFYHLTRNDLIMATSFTYMSNNTLNYYEPTYEQFRVKVETAGNLPQLVNIIRKHPEDEEGQRKFLDVAYAQYAKAEVEYIKHFPLSTRKNSGEVLALRGFIGFAMPYGNGKNIPFSRSYFAGGANDNRGWRAYSLGPGSSGSVLEFNEANFKLAANAEYRFTIASALKGALFLDAGNVWHLMDSENRTEAMLDRLSDISDIALSTGFGLRYDLNYFVIRGDFGMKLYNPSQRVTQHWTNKLKLSNFVFNIGINYPF</sequence>
<dbReference type="GeneID" id="85017507"/>
<evidence type="ECO:0000259" key="6">
    <source>
        <dbReference type="Pfam" id="PF01103"/>
    </source>
</evidence>
<dbReference type="Proteomes" id="UP000182771">
    <property type="component" value="Unassembled WGS sequence"/>
</dbReference>